<gene>
    <name evidence="2" type="primary">Ccdc57</name>
    <name evidence="2" type="ORF">CRYSOU_R04719</name>
</gene>
<comment type="caution">
    <text evidence="2">The sequence shown here is derived from an EMBL/GenBank/DDBJ whole genome shotgun (WGS) entry which is preliminary data.</text>
</comment>
<dbReference type="PANTHER" id="PTHR46725:SF1">
    <property type="entry name" value="COILED-COIL DOMAIN-CONTAINING PROTEIN 57"/>
    <property type="match status" value="1"/>
</dbReference>
<keyword evidence="3" id="KW-1185">Reference proteome</keyword>
<keyword evidence="1" id="KW-0175">Coiled coil</keyword>
<feature type="coiled-coil region" evidence="1">
    <location>
        <begin position="19"/>
        <end position="46"/>
    </location>
</feature>
<evidence type="ECO:0000313" key="2">
    <source>
        <dbReference type="EMBL" id="NWI20378.1"/>
    </source>
</evidence>
<sequence length="51" mass="5964">IFQCDVKNSPNKDFPTLEVQKLQKQNDNLRATIAQMRKEMESLNEQMLPPC</sequence>
<organism evidence="2 3">
    <name type="scientific">Crypturellus soui</name>
    <dbReference type="NCBI Taxonomy" id="458187"/>
    <lineage>
        <taxon>Eukaryota</taxon>
        <taxon>Metazoa</taxon>
        <taxon>Chordata</taxon>
        <taxon>Craniata</taxon>
        <taxon>Vertebrata</taxon>
        <taxon>Euteleostomi</taxon>
        <taxon>Archelosauria</taxon>
        <taxon>Archosauria</taxon>
        <taxon>Dinosauria</taxon>
        <taxon>Saurischia</taxon>
        <taxon>Theropoda</taxon>
        <taxon>Coelurosauria</taxon>
        <taxon>Aves</taxon>
        <taxon>Palaeognathae</taxon>
        <taxon>Tinamiformes</taxon>
        <taxon>Tinamidae</taxon>
        <taxon>Crypturellus</taxon>
    </lineage>
</organism>
<dbReference type="EMBL" id="VWPX01018789">
    <property type="protein sequence ID" value="NWI20378.1"/>
    <property type="molecule type" value="Genomic_DNA"/>
</dbReference>
<name>A0A7K4KXC6_9AVES</name>
<dbReference type="OrthoDB" id="568502at2759"/>
<proteinExistence type="predicted"/>
<dbReference type="PANTHER" id="PTHR46725">
    <property type="entry name" value="COILED-COIL DOMAIN-CONTAINING PROTEIN 57"/>
    <property type="match status" value="1"/>
</dbReference>
<dbReference type="GO" id="GO:0060271">
    <property type="term" value="P:cilium assembly"/>
    <property type="evidence" value="ECO:0007669"/>
    <property type="project" value="TreeGrafter"/>
</dbReference>
<dbReference type="GO" id="GO:0034451">
    <property type="term" value="C:centriolar satellite"/>
    <property type="evidence" value="ECO:0007669"/>
    <property type="project" value="TreeGrafter"/>
</dbReference>
<accession>A0A7K4KXC6</accession>
<dbReference type="GO" id="GO:0005876">
    <property type="term" value="C:spindle microtubule"/>
    <property type="evidence" value="ECO:0007669"/>
    <property type="project" value="TreeGrafter"/>
</dbReference>
<protein>
    <submittedName>
        <fullName evidence="2">CCD57 protein</fullName>
    </submittedName>
</protein>
<dbReference type="Proteomes" id="UP000545332">
    <property type="component" value="Unassembled WGS sequence"/>
</dbReference>
<dbReference type="GO" id="GO:0007099">
    <property type="term" value="P:centriole replication"/>
    <property type="evidence" value="ECO:0007669"/>
    <property type="project" value="TreeGrafter"/>
</dbReference>
<feature type="non-terminal residue" evidence="2">
    <location>
        <position position="51"/>
    </location>
</feature>
<feature type="non-terminal residue" evidence="2">
    <location>
        <position position="1"/>
    </location>
</feature>
<dbReference type="GO" id="GO:0045931">
    <property type="term" value="P:positive regulation of mitotic cell cycle"/>
    <property type="evidence" value="ECO:0007669"/>
    <property type="project" value="TreeGrafter"/>
</dbReference>
<evidence type="ECO:0000313" key="3">
    <source>
        <dbReference type="Proteomes" id="UP000545332"/>
    </source>
</evidence>
<dbReference type="InterPro" id="IPR042481">
    <property type="entry name" value="CCDC57"/>
</dbReference>
<reference evidence="2 3" key="1">
    <citation type="submission" date="2019-09" db="EMBL/GenBank/DDBJ databases">
        <title>Bird 10,000 Genomes (B10K) Project - Family phase.</title>
        <authorList>
            <person name="Zhang G."/>
        </authorList>
    </citation>
    <scope>NUCLEOTIDE SEQUENCE [LARGE SCALE GENOMIC DNA]</scope>
    <source>
        <strain evidence="2">B10K-MSB-42743</strain>
        <tissue evidence="2">Heart</tissue>
    </source>
</reference>
<dbReference type="AlphaFoldDB" id="A0A7K4KXC6"/>
<dbReference type="GO" id="GO:0005814">
    <property type="term" value="C:centriole"/>
    <property type="evidence" value="ECO:0007669"/>
    <property type="project" value="TreeGrafter"/>
</dbReference>
<dbReference type="GO" id="GO:0007020">
    <property type="term" value="P:microtubule nucleation"/>
    <property type="evidence" value="ECO:0007669"/>
    <property type="project" value="TreeGrafter"/>
</dbReference>
<evidence type="ECO:0000256" key="1">
    <source>
        <dbReference type="SAM" id="Coils"/>
    </source>
</evidence>